<evidence type="ECO:0000256" key="1">
    <source>
        <dbReference type="ARBA" id="ARBA00022737"/>
    </source>
</evidence>
<feature type="domain" description="CUB" evidence="4">
    <location>
        <begin position="37"/>
        <end position="157"/>
    </location>
</feature>
<reference evidence="5 6" key="1">
    <citation type="journal article" date="2022" name="Nat. Ecol. Evol.">
        <title>A masculinizing supergene underlies an exaggerated male reproductive morph in a spider.</title>
        <authorList>
            <person name="Hendrickx F."/>
            <person name="De Corte Z."/>
            <person name="Sonet G."/>
            <person name="Van Belleghem S.M."/>
            <person name="Kostlbacher S."/>
            <person name="Vangestel C."/>
        </authorList>
    </citation>
    <scope>NUCLEOTIDE SEQUENCE [LARGE SCALE GENOMIC DNA]</scope>
    <source>
        <strain evidence="5">W744_W776</strain>
    </source>
</reference>
<dbReference type="PANTHER" id="PTHR24251">
    <property type="entry name" value="OVOCHYMASE-RELATED"/>
    <property type="match status" value="1"/>
</dbReference>
<evidence type="ECO:0000259" key="4">
    <source>
        <dbReference type="PROSITE" id="PS01180"/>
    </source>
</evidence>
<dbReference type="SUPFAM" id="SSF49854">
    <property type="entry name" value="Spermadhesin, CUB domain"/>
    <property type="match status" value="2"/>
</dbReference>
<accession>A0AAV6TZE5</accession>
<evidence type="ECO:0000313" key="6">
    <source>
        <dbReference type="Proteomes" id="UP000827092"/>
    </source>
</evidence>
<dbReference type="AlphaFoldDB" id="A0AAV6TZE5"/>
<comment type="caution">
    <text evidence="3">Lacks conserved residue(s) required for the propagation of feature annotation.</text>
</comment>
<gene>
    <name evidence="5" type="ORF">JTE90_015926</name>
</gene>
<evidence type="ECO:0000256" key="2">
    <source>
        <dbReference type="ARBA" id="ARBA00023157"/>
    </source>
</evidence>
<dbReference type="PANTHER" id="PTHR24251:SF28">
    <property type="entry name" value="NEUROPILIN AND TOLLOID-LIKE, ISOFORM B"/>
    <property type="match status" value="1"/>
</dbReference>
<dbReference type="InterPro" id="IPR035914">
    <property type="entry name" value="Sperma_CUB_dom_sf"/>
</dbReference>
<dbReference type="FunFam" id="2.60.120.290:FF:000013">
    <property type="entry name" value="Membrane frizzled-related protein"/>
    <property type="match status" value="1"/>
</dbReference>
<keyword evidence="2" id="KW-1015">Disulfide bond</keyword>
<protein>
    <recommendedName>
        <fullName evidence="4">CUB domain-containing protein</fullName>
    </recommendedName>
</protein>
<evidence type="ECO:0000313" key="5">
    <source>
        <dbReference type="EMBL" id="KAG8177370.1"/>
    </source>
</evidence>
<dbReference type="PROSITE" id="PS01180">
    <property type="entry name" value="CUB"/>
    <property type="match status" value="1"/>
</dbReference>
<organism evidence="5 6">
    <name type="scientific">Oedothorax gibbosus</name>
    <dbReference type="NCBI Taxonomy" id="931172"/>
    <lineage>
        <taxon>Eukaryota</taxon>
        <taxon>Metazoa</taxon>
        <taxon>Ecdysozoa</taxon>
        <taxon>Arthropoda</taxon>
        <taxon>Chelicerata</taxon>
        <taxon>Arachnida</taxon>
        <taxon>Araneae</taxon>
        <taxon>Araneomorphae</taxon>
        <taxon>Entelegynae</taxon>
        <taxon>Araneoidea</taxon>
        <taxon>Linyphiidae</taxon>
        <taxon>Erigoninae</taxon>
        <taxon>Oedothorax</taxon>
    </lineage>
</organism>
<dbReference type="Proteomes" id="UP000827092">
    <property type="component" value="Unassembled WGS sequence"/>
</dbReference>
<proteinExistence type="predicted"/>
<sequence>MFSFPVTGKIEVAVVKPSKPESASLSQVMAASDEATCFNFSVGNPHKREFYSPNYPGHYPKNTKCTLRITADVGHIVKVDFRDHFRLEQSPNKCEYDRLEIRDGAYGYSPEITNSPFCGSEFPKGSPFQSTRRHMWLQFSSDDSIEYEGFRAVYDFIPVANQGEARTLKIEIKNSPYCGSEFPRVPFQSTRRHMWLQFSSDDSIEYEGFRAVYDFIPVANQAQNGHTDIECTFYRTGSSGLIEKTEIEHLWNKYRQEDTFECMWTIETEADKKVCLFSLKVLTT</sequence>
<evidence type="ECO:0000256" key="3">
    <source>
        <dbReference type="PROSITE-ProRule" id="PRU00059"/>
    </source>
</evidence>
<comment type="caution">
    <text evidence="5">The sequence shown here is derived from an EMBL/GenBank/DDBJ whole genome shotgun (WGS) entry which is preliminary data.</text>
</comment>
<dbReference type="Gene3D" id="2.60.120.290">
    <property type="entry name" value="Spermadhesin, CUB domain"/>
    <property type="match status" value="2"/>
</dbReference>
<name>A0AAV6TZE5_9ARAC</name>
<keyword evidence="1" id="KW-0677">Repeat</keyword>
<dbReference type="EMBL" id="JAFNEN010000783">
    <property type="protein sequence ID" value="KAG8177370.1"/>
    <property type="molecule type" value="Genomic_DNA"/>
</dbReference>
<dbReference type="Pfam" id="PF00431">
    <property type="entry name" value="CUB"/>
    <property type="match status" value="2"/>
</dbReference>
<dbReference type="CDD" id="cd00041">
    <property type="entry name" value="CUB"/>
    <property type="match status" value="1"/>
</dbReference>
<keyword evidence="6" id="KW-1185">Reference proteome</keyword>
<dbReference type="SMART" id="SM00042">
    <property type="entry name" value="CUB"/>
    <property type="match status" value="1"/>
</dbReference>
<dbReference type="InterPro" id="IPR000859">
    <property type="entry name" value="CUB_dom"/>
</dbReference>